<feature type="region of interest" description="Disordered" evidence="6">
    <location>
        <begin position="470"/>
        <end position="489"/>
    </location>
</feature>
<evidence type="ECO:0000256" key="2">
    <source>
        <dbReference type="ARBA" id="ARBA00004286"/>
    </source>
</evidence>
<gene>
    <name evidence="9" type="ORF">LSH36_40g13022</name>
</gene>
<sequence length="641" mass="71433">MFYAHFVLSKKGPLARIWLAAHWDKKLTKAHVFETNIEGSVDAIIQPKVKLALRTSGHLLLGVVRIYSRKAKYLLADCNEAFVKIKMAFRPGVVDLPEENREAAVATITLQETFHDFDTTMADLNSLDVQTQFAVNQSRPEEITMREDLGNIALVGDDGFGDMGFDGGPNIIQDAHMDDTLYVHNSDANDLLLDNTANKTGGEKSMDIDLQTQSRDDGFGDGIADFDAPGVEDDDDSDNDNFGGGVDDDLFAENFVGEGGGLFEEPPVPEVQADQEAVKDAVFGSSGSSNAKDNAPVDEEMAPAPEQTTTIVPDQTTLIPNEAEAFALEPIDVTSIGTERKAKRKRKLIIDDQKGIPSETMKLQLSDTSEITTTLDLAPPTKKLKYWKETGGVEKLFALPGRPIVSRRICWMFNRNLITKPMLDSDVRDDALDLEQERQTEPEVATKHKDSHHREEHNLTARELAREDSHLGDSHYEPPAIDESASFVEPQRPLAAEASMVSRTMEESSLAESRTSINDNHLNQQLEEEEEDVDDIFGTDLPPMEIEQDTTLQDTAVDAEEMEEKRWSRRTQQMMHVINKHLKTQAFASFKEITARNNRKQVASKFYTLLVLKKMQAIEVEQSQPYGDIAIIQGPKVGQVF</sequence>
<feature type="region of interest" description="Disordered" evidence="6">
    <location>
        <begin position="436"/>
        <end position="458"/>
    </location>
</feature>
<dbReference type="PANTHER" id="PTHR12585:SF69">
    <property type="entry name" value="FI11703P"/>
    <property type="match status" value="1"/>
</dbReference>
<evidence type="ECO:0000256" key="5">
    <source>
        <dbReference type="ARBA" id="ARBA00023242"/>
    </source>
</evidence>
<proteinExistence type="inferred from homology"/>
<dbReference type="GO" id="GO:0008278">
    <property type="term" value="C:cohesin complex"/>
    <property type="evidence" value="ECO:0007669"/>
    <property type="project" value="InterPro"/>
</dbReference>
<dbReference type="Proteomes" id="UP001208570">
    <property type="component" value="Unassembled WGS sequence"/>
</dbReference>
<dbReference type="InterPro" id="IPR023093">
    <property type="entry name" value="ScpA-like_C"/>
</dbReference>
<dbReference type="InterPro" id="IPR036390">
    <property type="entry name" value="WH_DNA-bd_sf"/>
</dbReference>
<protein>
    <recommendedName>
        <fullName evidence="11">Double-strand-break repair protein rad21</fullName>
    </recommendedName>
</protein>
<keyword evidence="5" id="KW-0539">Nucleus</keyword>
<evidence type="ECO:0000313" key="10">
    <source>
        <dbReference type="Proteomes" id="UP001208570"/>
    </source>
</evidence>
<evidence type="ECO:0000259" key="7">
    <source>
        <dbReference type="Pfam" id="PF04824"/>
    </source>
</evidence>
<dbReference type="GO" id="GO:1990414">
    <property type="term" value="P:replication-born double-strand break repair via sister chromatid exchange"/>
    <property type="evidence" value="ECO:0007669"/>
    <property type="project" value="TreeGrafter"/>
</dbReference>
<dbReference type="GO" id="GO:0005634">
    <property type="term" value="C:nucleus"/>
    <property type="evidence" value="ECO:0007669"/>
    <property type="project" value="UniProtKB-SubCell"/>
</dbReference>
<evidence type="ECO:0000259" key="8">
    <source>
        <dbReference type="Pfam" id="PF04825"/>
    </source>
</evidence>
<dbReference type="Gene3D" id="1.10.10.580">
    <property type="entry name" value="Structural maintenance of chromosome 1. Chain E"/>
    <property type="match status" value="1"/>
</dbReference>
<evidence type="ECO:0000313" key="9">
    <source>
        <dbReference type="EMBL" id="KAK2166286.1"/>
    </source>
</evidence>
<dbReference type="Pfam" id="PF04824">
    <property type="entry name" value="Rad21_Rec8"/>
    <property type="match status" value="1"/>
</dbReference>
<comment type="caution">
    <text evidence="9">The sequence shown here is derived from an EMBL/GenBank/DDBJ whole genome shotgun (WGS) entry which is preliminary data.</text>
</comment>
<dbReference type="GO" id="GO:0007062">
    <property type="term" value="P:sister chromatid cohesion"/>
    <property type="evidence" value="ECO:0007669"/>
    <property type="project" value="InterPro"/>
</dbReference>
<dbReference type="SUPFAM" id="SSF46785">
    <property type="entry name" value="Winged helix' DNA-binding domain"/>
    <property type="match status" value="1"/>
</dbReference>
<dbReference type="InterPro" id="IPR006909">
    <property type="entry name" value="Rad21/Rec8_C_eu"/>
</dbReference>
<evidence type="ECO:0000256" key="1">
    <source>
        <dbReference type="ARBA" id="ARBA00004123"/>
    </source>
</evidence>
<dbReference type="AlphaFoldDB" id="A0AAD9NFE5"/>
<dbReference type="EMBL" id="JAODUP010000040">
    <property type="protein sequence ID" value="KAK2166286.1"/>
    <property type="molecule type" value="Genomic_DNA"/>
</dbReference>
<evidence type="ECO:0000256" key="3">
    <source>
        <dbReference type="ARBA" id="ARBA00009870"/>
    </source>
</evidence>
<name>A0AAD9NFE5_9ANNE</name>
<evidence type="ECO:0000256" key="6">
    <source>
        <dbReference type="SAM" id="MobiDB-lite"/>
    </source>
</evidence>
<organism evidence="9 10">
    <name type="scientific">Paralvinella palmiformis</name>
    <dbReference type="NCBI Taxonomy" id="53620"/>
    <lineage>
        <taxon>Eukaryota</taxon>
        <taxon>Metazoa</taxon>
        <taxon>Spiralia</taxon>
        <taxon>Lophotrochozoa</taxon>
        <taxon>Annelida</taxon>
        <taxon>Polychaeta</taxon>
        <taxon>Sedentaria</taxon>
        <taxon>Canalipalpata</taxon>
        <taxon>Terebellida</taxon>
        <taxon>Terebelliformia</taxon>
        <taxon>Alvinellidae</taxon>
        <taxon>Paralvinella</taxon>
    </lineage>
</organism>
<dbReference type="PANTHER" id="PTHR12585">
    <property type="entry name" value="SCC1 / RAD21 FAMILY MEMBER"/>
    <property type="match status" value="1"/>
</dbReference>
<dbReference type="InterPro" id="IPR039781">
    <property type="entry name" value="Rad21/Rec8-like"/>
</dbReference>
<dbReference type="GO" id="GO:0003682">
    <property type="term" value="F:chromatin binding"/>
    <property type="evidence" value="ECO:0007669"/>
    <property type="project" value="TreeGrafter"/>
</dbReference>
<feature type="domain" description="Rad21/Rec8-like protein N-terminal" evidence="8">
    <location>
        <begin position="1"/>
        <end position="102"/>
    </location>
</feature>
<accession>A0AAD9NFE5</accession>
<evidence type="ECO:0008006" key="11">
    <source>
        <dbReference type="Google" id="ProtNLM"/>
    </source>
</evidence>
<keyword evidence="10" id="KW-1185">Reference proteome</keyword>
<comment type="similarity">
    <text evidence="3">Belongs to the rad21 family.</text>
</comment>
<dbReference type="InterPro" id="IPR006910">
    <property type="entry name" value="Rad21_Rec8_N"/>
</dbReference>
<feature type="domain" description="Rad21/Rec8-like protein C-terminal eukaryotic" evidence="7">
    <location>
        <begin position="589"/>
        <end position="636"/>
    </location>
</feature>
<evidence type="ECO:0000256" key="4">
    <source>
        <dbReference type="ARBA" id="ARBA00022454"/>
    </source>
</evidence>
<dbReference type="InterPro" id="IPR049589">
    <property type="entry name" value="NXP1_M-like"/>
</dbReference>
<keyword evidence="4" id="KW-0158">Chromosome</keyword>
<reference evidence="9" key="1">
    <citation type="journal article" date="2023" name="Mol. Biol. Evol.">
        <title>Third-Generation Sequencing Reveals the Adaptive Role of the Epigenome in Three Deep-Sea Polychaetes.</title>
        <authorList>
            <person name="Perez M."/>
            <person name="Aroh O."/>
            <person name="Sun Y."/>
            <person name="Lan Y."/>
            <person name="Juniper S.K."/>
            <person name="Young C.R."/>
            <person name="Angers B."/>
            <person name="Qian P.Y."/>
        </authorList>
    </citation>
    <scope>NUCLEOTIDE SEQUENCE</scope>
    <source>
        <strain evidence="9">P08H-3</strain>
    </source>
</reference>
<dbReference type="Pfam" id="PF04825">
    <property type="entry name" value="Rad21_Rec8_N"/>
    <property type="match status" value="1"/>
</dbReference>
<comment type="subcellular location">
    <subcellularLocation>
        <location evidence="2">Chromosome</location>
    </subcellularLocation>
    <subcellularLocation>
        <location evidence="1">Nucleus</location>
    </subcellularLocation>
</comment>
<dbReference type="CDD" id="cd21792">
    <property type="entry name" value="Rad21_Rec8_M_NXP1-like"/>
    <property type="match status" value="1"/>
</dbReference>